<dbReference type="STRING" id="288768.SAMEA3906486_05307"/>
<dbReference type="Proteomes" id="UP000076848">
    <property type="component" value="Unassembled WGS sequence"/>
</dbReference>
<dbReference type="RefSeq" id="WP_066134036.1">
    <property type="nucleotide sequence ID" value="NZ_FKIF01000010.1"/>
</dbReference>
<name>A0A157SW73_9BORD</name>
<reference evidence="1 2" key="1">
    <citation type="submission" date="2016-04" db="EMBL/GenBank/DDBJ databases">
        <authorList>
            <consortium name="Pathogen Informatics"/>
        </authorList>
    </citation>
    <scope>NUCLEOTIDE SEQUENCE [LARGE SCALE GENOMIC DNA]</scope>
    <source>
        <strain evidence="1 2">H050680373</strain>
    </source>
</reference>
<organism evidence="1 2">
    <name type="scientific">Bordetella ansorpii</name>
    <dbReference type="NCBI Taxonomy" id="288768"/>
    <lineage>
        <taxon>Bacteria</taxon>
        <taxon>Pseudomonadati</taxon>
        <taxon>Pseudomonadota</taxon>
        <taxon>Betaproteobacteria</taxon>
        <taxon>Burkholderiales</taxon>
        <taxon>Alcaligenaceae</taxon>
        <taxon>Bordetella</taxon>
    </lineage>
</organism>
<dbReference type="AlphaFoldDB" id="A0A157SW73"/>
<dbReference type="OrthoDB" id="9953331at2"/>
<gene>
    <name evidence="1" type="ORF">SAMEA3906486_05307</name>
</gene>
<evidence type="ECO:0000313" key="1">
    <source>
        <dbReference type="EMBL" id="SAI74591.1"/>
    </source>
</evidence>
<protein>
    <submittedName>
        <fullName evidence="1">Uncharacterized protein</fullName>
    </submittedName>
</protein>
<keyword evidence="2" id="KW-1185">Reference proteome</keyword>
<evidence type="ECO:0000313" key="2">
    <source>
        <dbReference type="Proteomes" id="UP000076848"/>
    </source>
</evidence>
<proteinExistence type="predicted"/>
<dbReference type="EMBL" id="FKIF01000010">
    <property type="protein sequence ID" value="SAI74591.1"/>
    <property type="molecule type" value="Genomic_DNA"/>
</dbReference>
<accession>A0A157SW73</accession>
<sequence length="106" mass="11346">MELITHADIAAVASAFHQPRVLTHDLVGRLAESNAAARALRALGFRVTREDPFPNDGGHAILLVDLNGLPADRLLAECDASTIRAGGHITGLYRGIRIVVQEDLPC</sequence>